<dbReference type="Proteomes" id="UP001209878">
    <property type="component" value="Unassembled WGS sequence"/>
</dbReference>
<feature type="domain" description="Protein FAM184A/B N-terminal" evidence="4">
    <location>
        <begin position="47"/>
        <end position="257"/>
    </location>
</feature>
<gene>
    <name evidence="5" type="ORF">NP493_756g02026</name>
</gene>
<feature type="coiled-coil region" evidence="2">
    <location>
        <begin position="914"/>
        <end position="970"/>
    </location>
</feature>
<feature type="coiled-coil region" evidence="2">
    <location>
        <begin position="696"/>
        <end position="770"/>
    </location>
</feature>
<organism evidence="5 6">
    <name type="scientific">Ridgeia piscesae</name>
    <name type="common">Tubeworm</name>
    <dbReference type="NCBI Taxonomy" id="27915"/>
    <lineage>
        <taxon>Eukaryota</taxon>
        <taxon>Metazoa</taxon>
        <taxon>Spiralia</taxon>
        <taxon>Lophotrochozoa</taxon>
        <taxon>Annelida</taxon>
        <taxon>Polychaeta</taxon>
        <taxon>Sedentaria</taxon>
        <taxon>Canalipalpata</taxon>
        <taxon>Sabellida</taxon>
        <taxon>Siboglinidae</taxon>
        <taxon>Ridgeia</taxon>
    </lineage>
</organism>
<evidence type="ECO:0000256" key="3">
    <source>
        <dbReference type="SAM" id="MobiDB-lite"/>
    </source>
</evidence>
<feature type="coiled-coil region" evidence="2">
    <location>
        <begin position="70"/>
        <end position="121"/>
    </location>
</feature>
<evidence type="ECO:0000256" key="1">
    <source>
        <dbReference type="ARBA" id="ARBA00023054"/>
    </source>
</evidence>
<accession>A0AAD9KQZ5</accession>
<evidence type="ECO:0000259" key="4">
    <source>
        <dbReference type="Pfam" id="PF15665"/>
    </source>
</evidence>
<feature type="coiled-coil region" evidence="2">
    <location>
        <begin position="799"/>
        <end position="848"/>
    </location>
</feature>
<evidence type="ECO:0000313" key="5">
    <source>
        <dbReference type="EMBL" id="KAK2175048.1"/>
    </source>
</evidence>
<feature type="region of interest" description="Disordered" evidence="3">
    <location>
        <begin position="1042"/>
        <end position="1088"/>
    </location>
</feature>
<proteinExistence type="predicted"/>
<dbReference type="AlphaFoldDB" id="A0AAD9KQZ5"/>
<keyword evidence="6" id="KW-1185">Reference proteome</keyword>
<evidence type="ECO:0000313" key="6">
    <source>
        <dbReference type="Proteomes" id="UP001209878"/>
    </source>
</evidence>
<sequence>MATSTKASFNFHQNGKYATLPQAGKDMEITQDMHLKMSKKIAQLTKVIYALNTKNDEHESIVAGLKEHHEDQQQQLMAEMKHKIEFYREQISKDAGYAAQIRALQEHIQSQTDEQKKALDEFALYRQQAEEREAILKADFSQKTLTFSQQVLKMKKDFEEKLQMIDSLRSEYDLDKANALESLRAEHRHELEQVHLSQVEQASDLSDVKRHLEEMYERDVTQLKQRLEEVEQSKRTLTEEYDAKMAKAKAFYEKELEAMKNSQDSDRQKEMQELEERFKKMKKSLELVEMTSQQRIDALLGQLSASEDEVNKYRSELDELRDSVKNKASETSKSNKELMAVREELSKTLTRLKELEAELTSSQEVCEQQAKDLLNKSTEIAELRATKLQHEAVIKDLKREIERLRERVNTLEQAKEMTESETFSKFEQQTDQLKSLKQAMEKLTAEKNTMKETYEAQLRTLDEESRTTVHKLNNQHRREIETIEQSQREHNSSEQTKAETRFMQMKQELEAQLESERSRLEKEKEDLAMEYGQVKADLSGRLKTAEEEVSRLERQAREREEGVISGLKEDADKLKSDLEQARTQLKATKAKLSSVEADYEKLQQQLAANVKKAAAELKTKLDDQATDLDQKWTEKLRNEIEKLRHALMEQADSDRKKALARLSSVKDDEIAAAAVGWEKKITDLLEQIAVLRSGISTQETETADKLERMKREAQEENVKLSRELKDAISAHQEKIAELETKYEQQLREMNRMKDREIKEKEERLREIHMEDMSGQSLAHRAAMDVVRSEAEKSRHAALAAQADQSRQQMELQKVDLQHRHAMELQQMTQSHQQQLDAARMELDRAIELTKQKDVEYGIKLSELEEEIHHREIAVQSMDIEIVRLQKGITEMSHELDAKGKEILKVRSEANIAVRDREEQLLASHQMALQVLKDKHTREVEGMLVEFAEAQELLKEKISSLKDLLEATEERHRNRPSRPEDLEMIERLQFTIQDRELAVNKLIEEKRYFQRELVNRETNFNKVFNASPQVGILNPLAVKQKGRSTKAPVKLTSSPSLNSRLDPIPGSPIHDDKFNQIRPLPPPSKKFVR</sequence>
<feature type="coiled-coil region" evidence="2">
    <location>
        <begin position="213"/>
        <end position="247"/>
    </location>
</feature>
<dbReference type="Pfam" id="PF15665">
    <property type="entry name" value="FAM184"/>
    <property type="match status" value="1"/>
</dbReference>
<reference evidence="5" key="1">
    <citation type="journal article" date="2023" name="Mol. Biol. Evol.">
        <title>Third-Generation Sequencing Reveals the Adaptive Role of the Epigenome in Three Deep-Sea Polychaetes.</title>
        <authorList>
            <person name="Perez M."/>
            <person name="Aroh O."/>
            <person name="Sun Y."/>
            <person name="Lan Y."/>
            <person name="Juniper S.K."/>
            <person name="Young C.R."/>
            <person name="Angers B."/>
            <person name="Qian P.Y."/>
        </authorList>
    </citation>
    <scope>NUCLEOTIDE SEQUENCE</scope>
    <source>
        <strain evidence="5">R07B-5</strain>
    </source>
</reference>
<comment type="caution">
    <text evidence="5">The sequence shown here is derived from an EMBL/GenBank/DDBJ whole genome shotgun (WGS) entry which is preliminary data.</text>
</comment>
<dbReference type="InterPro" id="IPR039478">
    <property type="entry name" value="FAM184A/B_N"/>
</dbReference>
<name>A0AAD9KQZ5_RIDPI</name>
<feature type="coiled-coil region" evidence="2">
    <location>
        <begin position="271"/>
        <end position="653"/>
    </location>
</feature>
<dbReference type="PANTHER" id="PTHR18870:SF9">
    <property type="entry name" value="PROTEIN TAG-278-RELATED"/>
    <property type="match status" value="1"/>
</dbReference>
<evidence type="ECO:0000256" key="2">
    <source>
        <dbReference type="SAM" id="Coils"/>
    </source>
</evidence>
<dbReference type="EMBL" id="JAODUO010000755">
    <property type="protein sequence ID" value="KAK2175048.1"/>
    <property type="molecule type" value="Genomic_DNA"/>
</dbReference>
<keyword evidence="1 2" id="KW-0175">Coiled coil</keyword>
<protein>
    <recommendedName>
        <fullName evidence="4">Protein FAM184A/B N-terminal domain-containing protein</fullName>
    </recommendedName>
</protein>
<dbReference type="PANTHER" id="PTHR18870">
    <property type="entry name" value="PROTEIN TAG-278-RELATED"/>
    <property type="match status" value="1"/>
</dbReference>
<feature type="compositionally biased region" description="Pro residues" evidence="3">
    <location>
        <begin position="1078"/>
        <end position="1088"/>
    </location>
</feature>